<reference evidence="1 2" key="1">
    <citation type="submission" date="2020-04" db="EMBL/GenBank/DDBJ databases">
        <title>Plant Genome Project.</title>
        <authorList>
            <person name="Zhang R.-G."/>
        </authorList>
    </citation>
    <scope>NUCLEOTIDE SEQUENCE [LARGE SCALE GENOMIC DNA]</scope>
    <source>
        <strain evidence="1">YNK0</strain>
        <tissue evidence="1">Leaf</tissue>
    </source>
</reference>
<dbReference type="AlphaFoldDB" id="A0A834ZAH7"/>
<accession>A0A834ZAH7</accession>
<proteinExistence type="predicted"/>
<sequence length="126" mass="13121">MTVSSSPIWAFPASSATLSLNLLTLAALKIEPWVPSVRLFSSPTVSMVRLLSGFMFVFGSIDIVLMDLARFTSPSQEAQGTAIEGRCVSGLWVGLIGVGGSRIGALLAKVVEPVTGGPTPSTISKI</sequence>
<keyword evidence="2" id="KW-1185">Reference proteome</keyword>
<evidence type="ECO:0000313" key="1">
    <source>
        <dbReference type="EMBL" id="KAF8399322.1"/>
    </source>
</evidence>
<gene>
    <name evidence="1" type="ORF">HHK36_015187</name>
</gene>
<comment type="caution">
    <text evidence="1">The sequence shown here is derived from an EMBL/GenBank/DDBJ whole genome shotgun (WGS) entry which is preliminary data.</text>
</comment>
<evidence type="ECO:0000313" key="2">
    <source>
        <dbReference type="Proteomes" id="UP000655225"/>
    </source>
</evidence>
<protein>
    <submittedName>
        <fullName evidence="1">Uncharacterized protein</fullName>
    </submittedName>
</protein>
<organism evidence="1 2">
    <name type="scientific">Tetracentron sinense</name>
    <name type="common">Spur-leaf</name>
    <dbReference type="NCBI Taxonomy" id="13715"/>
    <lineage>
        <taxon>Eukaryota</taxon>
        <taxon>Viridiplantae</taxon>
        <taxon>Streptophyta</taxon>
        <taxon>Embryophyta</taxon>
        <taxon>Tracheophyta</taxon>
        <taxon>Spermatophyta</taxon>
        <taxon>Magnoliopsida</taxon>
        <taxon>Trochodendrales</taxon>
        <taxon>Trochodendraceae</taxon>
        <taxon>Tetracentron</taxon>
    </lineage>
</organism>
<dbReference type="Proteomes" id="UP000655225">
    <property type="component" value="Unassembled WGS sequence"/>
</dbReference>
<name>A0A834ZAH7_TETSI</name>
<dbReference type="EMBL" id="JABCRI010000010">
    <property type="protein sequence ID" value="KAF8399322.1"/>
    <property type="molecule type" value="Genomic_DNA"/>
</dbReference>